<name>A0A6J7HS84_9ZZZZ</name>
<keyword evidence="3 6" id="KW-0812">Transmembrane</keyword>
<evidence type="ECO:0000256" key="3">
    <source>
        <dbReference type="ARBA" id="ARBA00022692"/>
    </source>
</evidence>
<feature type="transmembrane region" description="Helical" evidence="6">
    <location>
        <begin position="233"/>
        <end position="251"/>
    </location>
</feature>
<feature type="transmembrane region" description="Helical" evidence="6">
    <location>
        <begin position="168"/>
        <end position="189"/>
    </location>
</feature>
<reference evidence="7" key="1">
    <citation type="submission" date="2020-05" db="EMBL/GenBank/DDBJ databases">
        <authorList>
            <person name="Chiriac C."/>
            <person name="Salcher M."/>
            <person name="Ghai R."/>
            <person name="Kavagutti S V."/>
        </authorList>
    </citation>
    <scope>NUCLEOTIDE SEQUENCE</scope>
</reference>
<feature type="transmembrane region" description="Helical" evidence="6">
    <location>
        <begin position="201"/>
        <end position="221"/>
    </location>
</feature>
<evidence type="ECO:0000256" key="1">
    <source>
        <dbReference type="ARBA" id="ARBA00022475"/>
    </source>
</evidence>
<accession>A0A6J7HS84</accession>
<feature type="transmembrane region" description="Helical" evidence="6">
    <location>
        <begin position="117"/>
        <end position="136"/>
    </location>
</feature>
<dbReference type="PANTHER" id="PTHR30589">
    <property type="entry name" value="PROLIPOPROTEIN DIACYLGLYCERYL TRANSFERASE"/>
    <property type="match status" value="1"/>
</dbReference>
<keyword evidence="4 6" id="KW-1133">Transmembrane helix</keyword>
<dbReference type="EMBL" id="CAFBMK010000102">
    <property type="protein sequence ID" value="CAB4920253.1"/>
    <property type="molecule type" value="Genomic_DNA"/>
</dbReference>
<protein>
    <submittedName>
        <fullName evidence="7">Unannotated protein</fullName>
    </submittedName>
</protein>
<dbReference type="PANTHER" id="PTHR30589:SF0">
    <property type="entry name" value="PHOSPHATIDYLGLYCEROL--PROLIPOPROTEIN DIACYLGLYCERYL TRANSFERASE"/>
    <property type="match status" value="1"/>
</dbReference>
<dbReference type="AlphaFoldDB" id="A0A6J7HS84"/>
<gene>
    <name evidence="7" type="ORF">UFOPK3564_01793</name>
</gene>
<evidence type="ECO:0000256" key="2">
    <source>
        <dbReference type="ARBA" id="ARBA00022679"/>
    </source>
</evidence>
<feature type="transmembrane region" description="Helical" evidence="6">
    <location>
        <begin position="20"/>
        <end position="40"/>
    </location>
</feature>
<keyword evidence="5 6" id="KW-0472">Membrane</keyword>
<feature type="transmembrane region" description="Helical" evidence="6">
    <location>
        <begin position="91"/>
        <end position="110"/>
    </location>
</feature>
<evidence type="ECO:0000256" key="6">
    <source>
        <dbReference type="SAM" id="Phobius"/>
    </source>
</evidence>
<dbReference type="GO" id="GO:0005886">
    <property type="term" value="C:plasma membrane"/>
    <property type="evidence" value="ECO:0007669"/>
    <property type="project" value="InterPro"/>
</dbReference>
<keyword evidence="2" id="KW-0808">Transferase</keyword>
<evidence type="ECO:0000256" key="5">
    <source>
        <dbReference type="ARBA" id="ARBA00023136"/>
    </source>
</evidence>
<organism evidence="7">
    <name type="scientific">freshwater metagenome</name>
    <dbReference type="NCBI Taxonomy" id="449393"/>
    <lineage>
        <taxon>unclassified sequences</taxon>
        <taxon>metagenomes</taxon>
        <taxon>ecological metagenomes</taxon>
    </lineage>
</organism>
<dbReference type="GO" id="GO:0042158">
    <property type="term" value="P:lipoprotein biosynthetic process"/>
    <property type="evidence" value="ECO:0007669"/>
    <property type="project" value="InterPro"/>
</dbReference>
<dbReference type="GO" id="GO:0008961">
    <property type="term" value="F:phosphatidylglycerol-prolipoprotein diacylglyceryl transferase activity"/>
    <property type="evidence" value="ECO:0007669"/>
    <property type="project" value="InterPro"/>
</dbReference>
<dbReference type="Pfam" id="PF01790">
    <property type="entry name" value="LGT"/>
    <property type="match status" value="1"/>
</dbReference>
<dbReference type="InterPro" id="IPR001640">
    <property type="entry name" value="Lgt"/>
</dbReference>
<keyword evidence="1" id="KW-1003">Cell membrane</keyword>
<evidence type="ECO:0000313" key="7">
    <source>
        <dbReference type="EMBL" id="CAB4920253.1"/>
    </source>
</evidence>
<evidence type="ECO:0000256" key="4">
    <source>
        <dbReference type="ARBA" id="ARBA00022989"/>
    </source>
</evidence>
<sequence>MLSVITIGIPPEIHLGPLTIAWHGLTIALGIIAGGWTAAFWLRERGLPTEPVATLGALLTVGAIIGSRLFYLAEHDPAGIVDPGTLIGTNGYTFDGGMILASVLIAGYVWRTGISSRYLDAIAAGLPLGVAIGRIGDVINGEHYGERSTFFLAVRNSHPDALTPDPRFAYQSGGLYEVLLALLILGVVWPLRHHFRQPMRLAWFVLGLFAIGRFFEFFLRGDSPDLALGLSNTQWTSLALLAICVAGARFIRPKDTT</sequence>
<proteinExistence type="predicted"/>
<feature type="transmembrane region" description="Helical" evidence="6">
    <location>
        <begin position="52"/>
        <end position="71"/>
    </location>
</feature>